<name>A0A0A8YI44_ARUDO</name>
<dbReference type="EMBL" id="GBRH01272785">
    <property type="protein sequence ID" value="JAD25110.1"/>
    <property type="molecule type" value="Transcribed_RNA"/>
</dbReference>
<organism evidence="2">
    <name type="scientific">Arundo donax</name>
    <name type="common">Giant reed</name>
    <name type="synonym">Donax arundinaceus</name>
    <dbReference type="NCBI Taxonomy" id="35708"/>
    <lineage>
        <taxon>Eukaryota</taxon>
        <taxon>Viridiplantae</taxon>
        <taxon>Streptophyta</taxon>
        <taxon>Embryophyta</taxon>
        <taxon>Tracheophyta</taxon>
        <taxon>Spermatophyta</taxon>
        <taxon>Magnoliopsida</taxon>
        <taxon>Liliopsida</taxon>
        <taxon>Poales</taxon>
        <taxon>Poaceae</taxon>
        <taxon>PACMAD clade</taxon>
        <taxon>Arundinoideae</taxon>
        <taxon>Arundineae</taxon>
        <taxon>Arundo</taxon>
    </lineage>
</organism>
<dbReference type="AlphaFoldDB" id="A0A0A8YI44"/>
<reference evidence="2" key="2">
    <citation type="journal article" date="2015" name="Data Brief">
        <title>Shoot transcriptome of the giant reed, Arundo donax.</title>
        <authorList>
            <person name="Barrero R.A."/>
            <person name="Guerrero F.D."/>
            <person name="Moolhuijzen P."/>
            <person name="Goolsby J.A."/>
            <person name="Tidwell J."/>
            <person name="Bellgard S.E."/>
            <person name="Bellgard M.I."/>
        </authorList>
    </citation>
    <scope>NUCLEOTIDE SEQUENCE</scope>
    <source>
        <tissue evidence="2">Shoot tissue taken approximately 20 cm above the soil surface</tissue>
    </source>
</reference>
<feature type="region of interest" description="Disordered" evidence="1">
    <location>
        <begin position="1"/>
        <end position="38"/>
    </location>
</feature>
<evidence type="ECO:0000313" key="2">
    <source>
        <dbReference type="EMBL" id="JAD25110.1"/>
    </source>
</evidence>
<sequence>MDSWSSSSMTSTRSLWSARNAGSIPPAPPPTADVEATN</sequence>
<reference evidence="2" key="1">
    <citation type="submission" date="2014-09" db="EMBL/GenBank/DDBJ databases">
        <authorList>
            <person name="Magalhaes I.L.F."/>
            <person name="Oliveira U."/>
            <person name="Santos F.R."/>
            <person name="Vidigal T.H.D.A."/>
            <person name="Brescovit A.D."/>
            <person name="Santos A.J."/>
        </authorList>
    </citation>
    <scope>NUCLEOTIDE SEQUENCE</scope>
    <source>
        <tissue evidence="2">Shoot tissue taken approximately 20 cm above the soil surface</tissue>
    </source>
</reference>
<accession>A0A0A8YI44</accession>
<protein>
    <submittedName>
        <fullName evidence="2">Uncharacterized protein</fullName>
    </submittedName>
</protein>
<feature type="compositionally biased region" description="Low complexity" evidence="1">
    <location>
        <begin position="1"/>
        <end position="17"/>
    </location>
</feature>
<evidence type="ECO:0000256" key="1">
    <source>
        <dbReference type="SAM" id="MobiDB-lite"/>
    </source>
</evidence>
<proteinExistence type="predicted"/>